<dbReference type="Proteomes" id="UP001610444">
    <property type="component" value="Unassembled WGS sequence"/>
</dbReference>
<evidence type="ECO:0000313" key="7">
    <source>
        <dbReference type="EMBL" id="KAL2847131.1"/>
    </source>
</evidence>
<evidence type="ECO:0000313" key="8">
    <source>
        <dbReference type="Proteomes" id="UP001610444"/>
    </source>
</evidence>
<protein>
    <submittedName>
        <fullName evidence="7">Fungal-specific transcription factor domain-containing protein</fullName>
    </submittedName>
</protein>
<dbReference type="Gene3D" id="4.10.240.10">
    <property type="entry name" value="Zn(2)-C6 fungal-type DNA-binding domain"/>
    <property type="match status" value="1"/>
</dbReference>
<sequence length="518" mass="57650">MPKACWTCRSRTIRCDASRIPCLKCEKAGLECVEKKPLRWVNGVAIRGKMRGQTYGATSPGSEGGRSFVQYKLYAEETVLRARTSPPSTASSPPRFPAGPLAFTLLDPRVQVLHWGTRFYVDYYSGQICKLYILHDSDNNPFRSLLPYALNDSPLLKAISALSARHIANASQSFDQAGEAATPQSRNAELEALRSKSQAIASLKAQLDIPETCKLDMTLATILLLIFVELLESGLDGWNFHLKGARGLGEFSQSLIQPASPGHTKSSGEMAQDVRMFIARQYSIIDTLGSALSHPNSRLEDFSSGEVIEGQESVVRSFLGCPEFILRSIQFFSNQRQLLSESPPYNEPSIDTHIQDTLTMLELTETFDSLKWASQFHTSSTSSTTETTNLYLLSQAYKTAALLYGREVLASTGTHLETRETQTLLSQLLGTIDALKGENTFFKCILWPTFVAGLHCLERGQQDFVTDSLRSVWDLTKCLNVISAADILRKYWERLKVSGTENPWTAGLVELDRHWLLI</sequence>
<dbReference type="CDD" id="cd00067">
    <property type="entry name" value="GAL4"/>
    <property type="match status" value="1"/>
</dbReference>
<dbReference type="SMART" id="SM00066">
    <property type="entry name" value="GAL4"/>
    <property type="match status" value="1"/>
</dbReference>
<dbReference type="GeneID" id="98151272"/>
<evidence type="ECO:0000256" key="5">
    <source>
        <dbReference type="ARBA" id="ARBA00023242"/>
    </source>
</evidence>
<dbReference type="PROSITE" id="PS50048">
    <property type="entry name" value="ZN2_CY6_FUNGAL_2"/>
    <property type="match status" value="1"/>
</dbReference>
<dbReference type="PANTHER" id="PTHR37534">
    <property type="entry name" value="TRANSCRIPTIONAL ACTIVATOR PROTEIN UGA3"/>
    <property type="match status" value="1"/>
</dbReference>
<dbReference type="EMBL" id="JBFXLR010000030">
    <property type="protein sequence ID" value="KAL2847131.1"/>
    <property type="molecule type" value="Genomic_DNA"/>
</dbReference>
<evidence type="ECO:0000256" key="1">
    <source>
        <dbReference type="ARBA" id="ARBA00004123"/>
    </source>
</evidence>
<organism evidence="7 8">
    <name type="scientific">Aspergillus pseudodeflectus</name>
    <dbReference type="NCBI Taxonomy" id="176178"/>
    <lineage>
        <taxon>Eukaryota</taxon>
        <taxon>Fungi</taxon>
        <taxon>Dikarya</taxon>
        <taxon>Ascomycota</taxon>
        <taxon>Pezizomycotina</taxon>
        <taxon>Eurotiomycetes</taxon>
        <taxon>Eurotiomycetidae</taxon>
        <taxon>Eurotiales</taxon>
        <taxon>Aspergillaceae</taxon>
        <taxon>Aspergillus</taxon>
        <taxon>Aspergillus subgen. Nidulantes</taxon>
    </lineage>
</organism>
<dbReference type="InterPro" id="IPR021858">
    <property type="entry name" value="Fun_TF"/>
</dbReference>
<proteinExistence type="predicted"/>
<gene>
    <name evidence="7" type="ORF">BJX68DRAFT_120269</name>
</gene>
<comment type="subcellular location">
    <subcellularLocation>
        <location evidence="1">Nucleus</location>
    </subcellularLocation>
</comment>
<comment type="caution">
    <text evidence="7">The sequence shown here is derived from an EMBL/GenBank/DDBJ whole genome shotgun (WGS) entry which is preliminary data.</text>
</comment>
<dbReference type="InterPro" id="IPR001138">
    <property type="entry name" value="Zn2Cys6_DnaBD"/>
</dbReference>
<evidence type="ECO:0000256" key="2">
    <source>
        <dbReference type="ARBA" id="ARBA00023015"/>
    </source>
</evidence>
<accession>A0ABR4K486</accession>
<dbReference type="PANTHER" id="PTHR37534:SF8">
    <property type="entry name" value="ZN(II)2CYS6 TRANSCRIPTION FACTOR (EUROFUNG)"/>
    <property type="match status" value="1"/>
</dbReference>
<keyword evidence="5" id="KW-0539">Nucleus</keyword>
<dbReference type="Pfam" id="PF11951">
    <property type="entry name" value="Fungal_trans_2"/>
    <property type="match status" value="1"/>
</dbReference>
<keyword evidence="8" id="KW-1185">Reference proteome</keyword>
<keyword evidence="2" id="KW-0805">Transcription regulation</keyword>
<reference evidence="7 8" key="1">
    <citation type="submission" date="2024-07" db="EMBL/GenBank/DDBJ databases">
        <title>Section-level genome sequencing and comparative genomics of Aspergillus sections Usti and Cavernicolus.</title>
        <authorList>
            <consortium name="Lawrence Berkeley National Laboratory"/>
            <person name="Nybo J.L."/>
            <person name="Vesth T.C."/>
            <person name="Theobald S."/>
            <person name="Frisvad J.C."/>
            <person name="Larsen T.O."/>
            <person name="Kjaerboelling I."/>
            <person name="Rothschild-Mancinelli K."/>
            <person name="Lyhne E.K."/>
            <person name="Kogle M.E."/>
            <person name="Barry K."/>
            <person name="Clum A."/>
            <person name="Na H."/>
            <person name="Ledsgaard L."/>
            <person name="Lin J."/>
            <person name="Lipzen A."/>
            <person name="Kuo A."/>
            <person name="Riley R."/>
            <person name="Mondo S."/>
            <person name="LaButti K."/>
            <person name="Haridas S."/>
            <person name="Pangalinan J."/>
            <person name="Salamov A.A."/>
            <person name="Simmons B.A."/>
            <person name="Magnuson J.K."/>
            <person name="Chen J."/>
            <person name="Drula E."/>
            <person name="Henrissat B."/>
            <person name="Wiebenga A."/>
            <person name="Lubbers R.J."/>
            <person name="Gomes A.C."/>
            <person name="Macurrencykelacurrency M.R."/>
            <person name="Stajich J."/>
            <person name="Grigoriev I.V."/>
            <person name="Mortensen U.H."/>
            <person name="De vries R.P."/>
            <person name="Baker S.E."/>
            <person name="Andersen M.R."/>
        </authorList>
    </citation>
    <scope>NUCLEOTIDE SEQUENCE [LARGE SCALE GENOMIC DNA]</scope>
    <source>
        <strain evidence="7 8">CBS 756.74</strain>
    </source>
</reference>
<keyword evidence="3" id="KW-0238">DNA-binding</keyword>
<evidence type="ECO:0000259" key="6">
    <source>
        <dbReference type="PROSITE" id="PS50048"/>
    </source>
</evidence>
<evidence type="ECO:0000256" key="4">
    <source>
        <dbReference type="ARBA" id="ARBA00023163"/>
    </source>
</evidence>
<dbReference type="SUPFAM" id="SSF57701">
    <property type="entry name" value="Zn2/Cys6 DNA-binding domain"/>
    <property type="match status" value="1"/>
</dbReference>
<dbReference type="InterPro" id="IPR036864">
    <property type="entry name" value="Zn2-C6_fun-type_DNA-bd_sf"/>
</dbReference>
<keyword evidence="4" id="KW-0804">Transcription</keyword>
<feature type="domain" description="Zn(2)-C6 fungal-type" evidence="6">
    <location>
        <begin position="4"/>
        <end position="34"/>
    </location>
</feature>
<dbReference type="Pfam" id="PF00172">
    <property type="entry name" value="Zn_clus"/>
    <property type="match status" value="1"/>
</dbReference>
<evidence type="ECO:0000256" key="3">
    <source>
        <dbReference type="ARBA" id="ARBA00023125"/>
    </source>
</evidence>
<dbReference type="RefSeq" id="XP_070897578.1">
    <property type="nucleotide sequence ID" value="XM_071036108.1"/>
</dbReference>
<name>A0ABR4K486_9EURO</name>